<name>D2Q3I4_KRIFD</name>
<dbReference type="STRING" id="479435.Kfla_5091"/>
<dbReference type="Gene3D" id="3.20.20.80">
    <property type="entry name" value="Glycosidases"/>
    <property type="match status" value="1"/>
</dbReference>
<dbReference type="Proteomes" id="UP000007967">
    <property type="component" value="Chromosome"/>
</dbReference>
<feature type="signal peptide" evidence="1">
    <location>
        <begin position="1"/>
        <end position="28"/>
    </location>
</feature>
<keyword evidence="1" id="KW-0732">Signal</keyword>
<sequence>MLRSKVLLVVGALVSGALLVGTSGSAVAEPATVVAYPGGASSTRYNGWAFDTCTAPTVAQMSAWKASPYRAVGIYIGGGNRSCKQPQLTAGWVSTVTKMGWRLIPIYLGWQAPCTHRTTALKMSGSTATAASQARGSAADAVTKARALGLIGGSAIYGDMEHYDLGNSSCRAAVLSYLSAWTKELHRHGYLSAVYAHQDSGARHLAEVYNSTAYARPDALWIARWDKKTGLFNWPTVNNAYWASGQRAKQYWGDHNETYGGVTLNIDSDRFDAPVGSVGFAYSATTRLSARSGPSTSYPVVATYAAGASLRVVCQTYGPKVGTTTVWNKLTSGAYVTDYYVSTPSNTTYSYPVPGCSQAYQTTTSLTKRSGPGTSYSAKGTLPSGSLAWITCQRSGSKVGTTAVWNRLTDGTYVTDYYVATASNTTFTAAVRRC</sequence>
<dbReference type="AlphaFoldDB" id="D2Q3I4"/>
<evidence type="ECO:0000313" key="4">
    <source>
        <dbReference type="Proteomes" id="UP000007967"/>
    </source>
</evidence>
<protein>
    <recommendedName>
        <fullName evidence="2">Rv2525c-like glycoside hydrolase-like domain-containing protein</fullName>
    </recommendedName>
</protein>
<gene>
    <name evidence="3" type="ordered locus">Kfla_5091</name>
</gene>
<reference evidence="4" key="1">
    <citation type="submission" date="2009-09" db="EMBL/GenBank/DDBJ databases">
        <title>The complete genome of Kribbella flavida DSM 17836.</title>
        <authorList>
            <consortium name="US DOE Joint Genome Institute (JGI-PGF)"/>
            <person name="Lucas S."/>
            <person name="Copeland A."/>
            <person name="Lapidus A."/>
            <person name="Glavina del Rio T."/>
            <person name="Dalin E."/>
            <person name="Tice H."/>
            <person name="Bruce D."/>
            <person name="Goodwin L."/>
            <person name="Pitluck S."/>
            <person name="Kyrpides N."/>
            <person name="Mavromatis K."/>
            <person name="Ivanova N."/>
            <person name="Saunders E."/>
            <person name="Brettin T."/>
            <person name="Detter J.C."/>
            <person name="Han C."/>
            <person name="Larimer F."/>
            <person name="Land M."/>
            <person name="Hauser L."/>
            <person name="Markowitz V."/>
            <person name="Cheng J.-F."/>
            <person name="Hugenholtz P."/>
            <person name="Woyke T."/>
            <person name="Wu D."/>
            <person name="Pukall R."/>
            <person name="Klenk H.-P."/>
            <person name="Eisen J.A."/>
        </authorList>
    </citation>
    <scope>NUCLEOTIDE SEQUENCE [LARGE SCALE GENOMIC DNA]</scope>
    <source>
        <strain evidence="4">DSM 17836 / JCM 10339 / NBRC 14399</strain>
    </source>
</reference>
<dbReference type="KEGG" id="kfl:Kfla_5091"/>
<organism evidence="3 4">
    <name type="scientific">Kribbella flavida (strain DSM 17836 / JCM 10339 / NBRC 14399)</name>
    <dbReference type="NCBI Taxonomy" id="479435"/>
    <lineage>
        <taxon>Bacteria</taxon>
        <taxon>Bacillati</taxon>
        <taxon>Actinomycetota</taxon>
        <taxon>Actinomycetes</taxon>
        <taxon>Propionibacteriales</taxon>
        <taxon>Kribbellaceae</taxon>
        <taxon>Kribbella</taxon>
    </lineage>
</organism>
<accession>D2Q3I4</accession>
<dbReference type="SUPFAM" id="SSF51445">
    <property type="entry name" value="(Trans)glycosidases"/>
    <property type="match status" value="1"/>
</dbReference>
<feature type="chain" id="PRO_5003035127" description="Rv2525c-like glycoside hydrolase-like domain-containing protein" evidence="1">
    <location>
        <begin position="29"/>
        <end position="434"/>
    </location>
</feature>
<dbReference type="RefSeq" id="WP_012922661.1">
    <property type="nucleotide sequence ID" value="NC_013729.1"/>
</dbReference>
<dbReference type="InterPro" id="IPR015020">
    <property type="entry name" value="Rv2525c-like_Glyco_Hydro-like"/>
</dbReference>
<keyword evidence="4" id="KW-1185">Reference proteome</keyword>
<evidence type="ECO:0000256" key="1">
    <source>
        <dbReference type="SAM" id="SignalP"/>
    </source>
</evidence>
<reference evidence="3 4" key="2">
    <citation type="journal article" date="2010" name="Stand. Genomic Sci.">
        <title>Complete genome sequence of Kribbella flavida type strain (IFO 14399).</title>
        <authorList>
            <person name="Pukall R."/>
            <person name="Lapidus A."/>
            <person name="Glavina Del Rio T."/>
            <person name="Copeland A."/>
            <person name="Tice H."/>
            <person name="Cheng J.-F."/>
            <person name="Lucas S."/>
            <person name="Chen F."/>
            <person name="Nolan M."/>
            <person name="LaButti K."/>
            <person name="Pati A."/>
            <person name="Ivanova N."/>
            <person name="Mavrommatis K."/>
            <person name="Mikhailova N."/>
            <person name="Pitluck S."/>
            <person name="Bruce D."/>
            <person name="Goodwin L."/>
            <person name="Land M."/>
            <person name="Hauser L."/>
            <person name="Chang Y.-J."/>
            <person name="Jeffries C.D."/>
            <person name="Chen A."/>
            <person name="Palaniappan K."/>
            <person name="Chain P."/>
            <person name="Rohde M."/>
            <person name="Goeker M."/>
            <person name="Bristow J."/>
            <person name="Eisen J.A."/>
            <person name="Markowitz V."/>
            <person name="Hugenholtz P."/>
            <person name="Kyrpides N.C."/>
            <person name="Klenk H.-P."/>
            <person name="Brettin T."/>
        </authorList>
    </citation>
    <scope>NUCLEOTIDE SEQUENCE [LARGE SCALE GENOMIC DNA]</scope>
    <source>
        <strain evidence="4">DSM 17836 / JCM 10339 / NBRC 14399</strain>
    </source>
</reference>
<evidence type="ECO:0000259" key="2">
    <source>
        <dbReference type="Pfam" id="PF08924"/>
    </source>
</evidence>
<proteinExistence type="predicted"/>
<feature type="domain" description="Rv2525c-like glycoside hydrolase-like" evidence="2">
    <location>
        <begin position="62"/>
        <end position="270"/>
    </location>
</feature>
<dbReference type="EMBL" id="CP001736">
    <property type="protein sequence ID" value="ADB34107.1"/>
    <property type="molecule type" value="Genomic_DNA"/>
</dbReference>
<dbReference type="Pfam" id="PF08924">
    <property type="entry name" value="Rv2525c_GlyHyd-like"/>
    <property type="match status" value="1"/>
</dbReference>
<dbReference type="eggNOG" id="COG4991">
    <property type="taxonomic scope" value="Bacteria"/>
</dbReference>
<evidence type="ECO:0000313" key="3">
    <source>
        <dbReference type="EMBL" id="ADB34107.1"/>
    </source>
</evidence>
<dbReference type="HOGENOM" id="CLU_631323_0_0_11"/>
<dbReference type="InterPro" id="IPR017853">
    <property type="entry name" value="GH"/>
</dbReference>